<sequence>MKTTVIPGDFIGSFKTGDNIQRNLETLRLFYSYYETESKENRSLLLKPIIISVAFIIEAILSDWRSRVRGHTREKSVKIPDSLISIFQEKPNDQFGFYIDQAKKHNLFGNETKDFCHRLANLKKLRNRVHIQNKENHFPRDEEEAFNTDAKNEAEYLLKYILNYMLLNHSRPKGSRFSGDFIIPF</sequence>
<evidence type="ECO:0008006" key="3">
    <source>
        <dbReference type="Google" id="ProtNLM"/>
    </source>
</evidence>
<proteinExistence type="predicted"/>
<organism evidence="1 2">
    <name type="scientific">Belliella aquatica</name>
    <dbReference type="NCBI Taxonomy" id="1323734"/>
    <lineage>
        <taxon>Bacteria</taxon>
        <taxon>Pseudomonadati</taxon>
        <taxon>Bacteroidota</taxon>
        <taxon>Cytophagia</taxon>
        <taxon>Cytophagales</taxon>
        <taxon>Cyclobacteriaceae</taxon>
        <taxon>Belliella</taxon>
    </lineage>
</organism>
<gene>
    <name evidence="1" type="ORF">GCM10010993_16540</name>
</gene>
<keyword evidence="2" id="KW-1185">Reference proteome</keyword>
<comment type="caution">
    <text evidence="1">The sequence shown here is derived from an EMBL/GenBank/DDBJ whole genome shotgun (WGS) entry which is preliminary data.</text>
</comment>
<dbReference type="RefSeq" id="WP_188441683.1">
    <property type="nucleotide sequence ID" value="NZ_BMFD01000005.1"/>
</dbReference>
<accession>A0ABQ1MCX2</accession>
<dbReference type="Proteomes" id="UP000635885">
    <property type="component" value="Unassembled WGS sequence"/>
</dbReference>
<name>A0ABQ1MCX2_9BACT</name>
<protein>
    <recommendedName>
        <fullName evidence="3">RiboL-PSP-HEPN domain-containing protein</fullName>
    </recommendedName>
</protein>
<reference evidence="2" key="1">
    <citation type="journal article" date="2019" name="Int. J. Syst. Evol. Microbiol.">
        <title>The Global Catalogue of Microorganisms (GCM) 10K type strain sequencing project: providing services to taxonomists for standard genome sequencing and annotation.</title>
        <authorList>
            <consortium name="The Broad Institute Genomics Platform"/>
            <consortium name="The Broad Institute Genome Sequencing Center for Infectious Disease"/>
            <person name="Wu L."/>
            <person name="Ma J."/>
        </authorList>
    </citation>
    <scope>NUCLEOTIDE SEQUENCE [LARGE SCALE GENOMIC DNA]</scope>
    <source>
        <strain evidence="2">CGMCC 1.12479</strain>
    </source>
</reference>
<evidence type="ECO:0000313" key="1">
    <source>
        <dbReference type="EMBL" id="GGC38404.1"/>
    </source>
</evidence>
<dbReference type="EMBL" id="BMFD01000005">
    <property type="protein sequence ID" value="GGC38404.1"/>
    <property type="molecule type" value="Genomic_DNA"/>
</dbReference>
<evidence type="ECO:0000313" key="2">
    <source>
        <dbReference type="Proteomes" id="UP000635885"/>
    </source>
</evidence>